<evidence type="ECO:0000256" key="1">
    <source>
        <dbReference type="ARBA" id="ARBA00023002"/>
    </source>
</evidence>
<dbReference type="Proteomes" id="UP000016935">
    <property type="component" value="Unassembled WGS sequence"/>
</dbReference>
<dbReference type="HOGENOM" id="CLU_1620092_0_0_1"/>
<organism evidence="2 3">
    <name type="scientific">Exserohilum turcicum (strain 28A)</name>
    <name type="common">Northern leaf blight fungus</name>
    <name type="synonym">Setosphaeria turcica</name>
    <dbReference type="NCBI Taxonomy" id="671987"/>
    <lineage>
        <taxon>Eukaryota</taxon>
        <taxon>Fungi</taxon>
        <taxon>Dikarya</taxon>
        <taxon>Ascomycota</taxon>
        <taxon>Pezizomycotina</taxon>
        <taxon>Dothideomycetes</taxon>
        <taxon>Pleosporomycetidae</taxon>
        <taxon>Pleosporales</taxon>
        <taxon>Pleosporineae</taxon>
        <taxon>Pleosporaceae</taxon>
        <taxon>Exserohilum</taxon>
    </lineage>
</organism>
<keyword evidence="1" id="KW-0560">Oxidoreductase</keyword>
<evidence type="ECO:0008006" key="4">
    <source>
        <dbReference type="Google" id="ProtNLM"/>
    </source>
</evidence>
<dbReference type="GeneID" id="19403181"/>
<reference evidence="2 3" key="2">
    <citation type="journal article" date="2013" name="PLoS Genet.">
        <title>Comparative genome structure, secondary metabolite, and effector coding capacity across Cochliobolus pathogens.</title>
        <authorList>
            <person name="Condon B.J."/>
            <person name="Leng Y."/>
            <person name="Wu D."/>
            <person name="Bushley K.E."/>
            <person name="Ohm R.A."/>
            <person name="Otillar R."/>
            <person name="Martin J."/>
            <person name="Schackwitz W."/>
            <person name="Grimwood J."/>
            <person name="MohdZainudin N."/>
            <person name="Xue C."/>
            <person name="Wang R."/>
            <person name="Manning V.A."/>
            <person name="Dhillon B."/>
            <person name="Tu Z.J."/>
            <person name="Steffenson B.J."/>
            <person name="Salamov A."/>
            <person name="Sun H."/>
            <person name="Lowry S."/>
            <person name="LaButti K."/>
            <person name="Han J."/>
            <person name="Copeland A."/>
            <person name="Lindquist E."/>
            <person name="Barry K."/>
            <person name="Schmutz J."/>
            <person name="Baker S.E."/>
            <person name="Ciuffetti L.M."/>
            <person name="Grigoriev I.V."/>
            <person name="Zhong S."/>
            <person name="Turgeon B.G."/>
        </authorList>
    </citation>
    <scope>NUCLEOTIDE SEQUENCE [LARGE SCALE GENOMIC DNA]</scope>
    <source>
        <strain evidence="3">28A</strain>
    </source>
</reference>
<proteinExistence type="predicted"/>
<evidence type="ECO:0000313" key="2">
    <source>
        <dbReference type="EMBL" id="EOA87926.1"/>
    </source>
</evidence>
<keyword evidence="3" id="KW-1185">Reference proteome</keyword>
<sequence>MADNSKSTSSVTRACRTAFLTTATYRDSRWRLEQLHGLHQLLVNAREELITALGKECDREYTLLLQDLARHYLNTLKPNASPPRQSLAGAAVTRSLPVGVSLILANSANPLRYALAPLASCIAAGNAVILATESKCSRFFAVLSEKASQYLDPQAVHILPAIDL</sequence>
<dbReference type="RefSeq" id="XP_008024356.1">
    <property type="nucleotide sequence ID" value="XM_008026165.1"/>
</dbReference>
<dbReference type="InterPro" id="IPR012394">
    <property type="entry name" value="Aldehyde_DH_NAD(P)"/>
</dbReference>
<dbReference type="InterPro" id="IPR016162">
    <property type="entry name" value="Ald_DH_N"/>
</dbReference>
<dbReference type="PANTHER" id="PTHR43570:SF16">
    <property type="entry name" value="ALDEHYDE DEHYDROGENASE TYPE III, ISOFORM Q"/>
    <property type="match status" value="1"/>
</dbReference>
<evidence type="ECO:0000313" key="3">
    <source>
        <dbReference type="Proteomes" id="UP000016935"/>
    </source>
</evidence>
<dbReference type="OrthoDB" id="5065825at2759"/>
<dbReference type="SUPFAM" id="SSF53720">
    <property type="entry name" value="ALDH-like"/>
    <property type="match status" value="1"/>
</dbReference>
<dbReference type="GO" id="GO:0006081">
    <property type="term" value="P:aldehyde metabolic process"/>
    <property type="evidence" value="ECO:0007669"/>
    <property type="project" value="InterPro"/>
</dbReference>
<dbReference type="PANTHER" id="PTHR43570">
    <property type="entry name" value="ALDEHYDE DEHYDROGENASE"/>
    <property type="match status" value="1"/>
</dbReference>
<reference evidence="2 3" key="1">
    <citation type="journal article" date="2012" name="PLoS Pathog.">
        <title>Diverse lifestyles and strategies of plant pathogenesis encoded in the genomes of eighteen Dothideomycetes fungi.</title>
        <authorList>
            <person name="Ohm R.A."/>
            <person name="Feau N."/>
            <person name="Henrissat B."/>
            <person name="Schoch C.L."/>
            <person name="Horwitz B.A."/>
            <person name="Barry K.W."/>
            <person name="Condon B.J."/>
            <person name="Copeland A.C."/>
            <person name="Dhillon B."/>
            <person name="Glaser F."/>
            <person name="Hesse C.N."/>
            <person name="Kosti I."/>
            <person name="LaButti K."/>
            <person name="Lindquist E.A."/>
            <person name="Lucas S."/>
            <person name="Salamov A.A."/>
            <person name="Bradshaw R.E."/>
            <person name="Ciuffetti L."/>
            <person name="Hamelin R.C."/>
            <person name="Kema G.H.J."/>
            <person name="Lawrence C."/>
            <person name="Scott J.A."/>
            <person name="Spatafora J.W."/>
            <person name="Turgeon B.G."/>
            <person name="de Wit P.J.G.M."/>
            <person name="Zhong S."/>
            <person name="Goodwin S.B."/>
            <person name="Grigoriev I.V."/>
        </authorList>
    </citation>
    <scope>NUCLEOTIDE SEQUENCE [LARGE SCALE GENOMIC DNA]</scope>
    <source>
        <strain evidence="3">28A</strain>
    </source>
</reference>
<dbReference type="EMBL" id="KB908559">
    <property type="protein sequence ID" value="EOA87926.1"/>
    <property type="molecule type" value="Genomic_DNA"/>
</dbReference>
<dbReference type="GO" id="GO:0004029">
    <property type="term" value="F:aldehyde dehydrogenase (NAD+) activity"/>
    <property type="evidence" value="ECO:0007669"/>
    <property type="project" value="TreeGrafter"/>
</dbReference>
<dbReference type="Gene3D" id="3.40.605.10">
    <property type="entry name" value="Aldehyde Dehydrogenase, Chain A, domain 1"/>
    <property type="match status" value="1"/>
</dbReference>
<dbReference type="InterPro" id="IPR016161">
    <property type="entry name" value="Ald_DH/histidinol_DH"/>
</dbReference>
<accession>R0ITE6</accession>
<name>R0ITE6_EXST2</name>
<dbReference type="STRING" id="671987.R0ITE6"/>
<dbReference type="GO" id="GO:0005737">
    <property type="term" value="C:cytoplasm"/>
    <property type="evidence" value="ECO:0007669"/>
    <property type="project" value="TreeGrafter"/>
</dbReference>
<dbReference type="AlphaFoldDB" id="R0ITE6"/>
<protein>
    <recommendedName>
        <fullName evidence="4">Aldehyde dehydrogenase domain-containing protein</fullName>
    </recommendedName>
</protein>
<gene>
    <name evidence="2" type="ORF">SETTUDRAFT_27863</name>
</gene>